<dbReference type="InterPro" id="IPR027417">
    <property type="entry name" value="P-loop_NTPase"/>
</dbReference>
<evidence type="ECO:0000259" key="4">
    <source>
        <dbReference type="PROSITE" id="PS50893"/>
    </source>
</evidence>
<name>A0A7H0VHQ1_9FLAO</name>
<dbReference type="PROSITE" id="PS50893">
    <property type="entry name" value="ABC_TRANSPORTER_2"/>
    <property type="match status" value="1"/>
</dbReference>
<accession>A0A7H0VHQ1</accession>
<dbReference type="SMART" id="SM00382">
    <property type="entry name" value="AAA"/>
    <property type="match status" value="1"/>
</dbReference>
<dbReference type="InterPro" id="IPR051782">
    <property type="entry name" value="ABC_Transporter_VariousFunc"/>
</dbReference>
<dbReference type="PANTHER" id="PTHR42939">
    <property type="entry name" value="ABC TRANSPORTER ATP-BINDING PROTEIN ALBC-RELATED"/>
    <property type="match status" value="1"/>
</dbReference>
<evidence type="ECO:0000313" key="6">
    <source>
        <dbReference type="Proteomes" id="UP000516305"/>
    </source>
</evidence>
<gene>
    <name evidence="5" type="ORF">H4K34_05265</name>
</gene>
<evidence type="ECO:0000256" key="2">
    <source>
        <dbReference type="ARBA" id="ARBA00022741"/>
    </source>
</evidence>
<dbReference type="InterPro" id="IPR003439">
    <property type="entry name" value="ABC_transporter-like_ATP-bd"/>
</dbReference>
<keyword evidence="3 5" id="KW-0067">ATP-binding</keyword>
<evidence type="ECO:0000256" key="1">
    <source>
        <dbReference type="ARBA" id="ARBA00022448"/>
    </source>
</evidence>
<dbReference type="AlphaFoldDB" id="A0A7H0VHQ1"/>
<dbReference type="Gene3D" id="3.40.50.300">
    <property type="entry name" value="P-loop containing nucleotide triphosphate hydrolases"/>
    <property type="match status" value="1"/>
</dbReference>
<reference evidence="5 6" key="1">
    <citation type="submission" date="2020-08" db="EMBL/GenBank/DDBJ databases">
        <title>Croceimicrobium hydrocarbonivorans gen. nov., sp. nov., a novel marine bacterium isolated from a bacterial consortium that degrades polyethylene terephthalate.</title>
        <authorList>
            <person name="Liu R."/>
        </authorList>
    </citation>
    <scope>NUCLEOTIDE SEQUENCE [LARGE SCALE GENOMIC DNA]</scope>
    <source>
        <strain evidence="5 6">A20-9</strain>
    </source>
</reference>
<dbReference type="CDD" id="cd03230">
    <property type="entry name" value="ABC_DR_subfamily_A"/>
    <property type="match status" value="1"/>
</dbReference>
<feature type="domain" description="ABC transporter" evidence="4">
    <location>
        <begin position="2"/>
        <end position="225"/>
    </location>
</feature>
<protein>
    <submittedName>
        <fullName evidence="5">ABC transporter ATP-binding protein</fullName>
    </submittedName>
</protein>
<dbReference type="InterPro" id="IPR017871">
    <property type="entry name" value="ABC_transporter-like_CS"/>
</dbReference>
<dbReference type="SUPFAM" id="SSF52540">
    <property type="entry name" value="P-loop containing nucleoside triphosphate hydrolases"/>
    <property type="match status" value="1"/>
</dbReference>
<dbReference type="KEGG" id="chyd:H4K34_05265"/>
<dbReference type="PROSITE" id="PS00211">
    <property type="entry name" value="ABC_TRANSPORTER_1"/>
    <property type="match status" value="1"/>
</dbReference>
<dbReference type="PANTHER" id="PTHR42939:SF1">
    <property type="entry name" value="ABC TRANSPORTER ATP-BINDING PROTEIN ALBC-RELATED"/>
    <property type="match status" value="1"/>
</dbReference>
<dbReference type="Proteomes" id="UP000516305">
    <property type="component" value="Chromosome"/>
</dbReference>
<keyword evidence="1" id="KW-0813">Transport</keyword>
<evidence type="ECO:0000256" key="3">
    <source>
        <dbReference type="ARBA" id="ARBA00022840"/>
    </source>
</evidence>
<keyword evidence="6" id="KW-1185">Reference proteome</keyword>
<dbReference type="InterPro" id="IPR003593">
    <property type="entry name" value="AAA+_ATPase"/>
</dbReference>
<dbReference type="Pfam" id="PF00005">
    <property type="entry name" value="ABC_tran"/>
    <property type="match status" value="1"/>
</dbReference>
<dbReference type="GO" id="GO:0016887">
    <property type="term" value="F:ATP hydrolysis activity"/>
    <property type="evidence" value="ECO:0007669"/>
    <property type="project" value="InterPro"/>
</dbReference>
<dbReference type="GO" id="GO:0005524">
    <property type="term" value="F:ATP binding"/>
    <property type="evidence" value="ECO:0007669"/>
    <property type="project" value="UniProtKB-KW"/>
</dbReference>
<dbReference type="RefSeq" id="WP_210759776.1">
    <property type="nucleotide sequence ID" value="NZ_CP060139.1"/>
</dbReference>
<evidence type="ECO:0000313" key="5">
    <source>
        <dbReference type="EMBL" id="QNR25249.1"/>
    </source>
</evidence>
<keyword evidence="2" id="KW-0547">Nucleotide-binding</keyword>
<sequence>MIEFKDIEKSFGRQAVLSGINLKFDQPGIFAILGPNGSGKTTLIKSLMGMVFPSAGEIWIDGRLKKGNEYRNSIAYLPQIARFPENLSVSEFLSFIENIRGQGSRKEELSVVFGLNDFKDKKLRTLSGGMRQKVNLVSALMYDTHTIILDEPTIGLDPIALINLKNWIRKEKEAGKTILLTTHIMDIVQELADEIVFILEGKVYYRGSQEELLSQTQTENTEQAIAQLLSLQKAS</sequence>
<proteinExistence type="predicted"/>
<dbReference type="EMBL" id="CP060139">
    <property type="protein sequence ID" value="QNR25249.1"/>
    <property type="molecule type" value="Genomic_DNA"/>
</dbReference>
<organism evidence="5 6">
    <name type="scientific">Croceimicrobium hydrocarbonivorans</name>
    <dbReference type="NCBI Taxonomy" id="2761580"/>
    <lineage>
        <taxon>Bacteria</taxon>
        <taxon>Pseudomonadati</taxon>
        <taxon>Bacteroidota</taxon>
        <taxon>Flavobacteriia</taxon>
        <taxon>Flavobacteriales</taxon>
        <taxon>Owenweeksiaceae</taxon>
        <taxon>Croceimicrobium</taxon>
    </lineage>
</organism>